<organism evidence="1 2">
    <name type="scientific">Massilia aquatica</name>
    <dbReference type="NCBI Taxonomy" id="2609000"/>
    <lineage>
        <taxon>Bacteria</taxon>
        <taxon>Pseudomonadati</taxon>
        <taxon>Pseudomonadota</taxon>
        <taxon>Betaproteobacteria</taxon>
        <taxon>Burkholderiales</taxon>
        <taxon>Oxalobacteraceae</taxon>
        <taxon>Telluria group</taxon>
        <taxon>Massilia</taxon>
    </lineage>
</organism>
<accession>A0ABX0M4B2</accession>
<reference evidence="1 2" key="1">
    <citation type="submission" date="2019-09" db="EMBL/GenBank/DDBJ databases">
        <title>Taxonomy of Antarctic Massilia spp.: description of Massilia rubra sp. nov., Massilia aquatica sp. nov., Massilia mucilaginosa sp. nov., Massilia frigida sp. nov. isolated from streams, lakes and regoliths.</title>
        <authorList>
            <person name="Holochova P."/>
            <person name="Sedlacek I."/>
            <person name="Kralova S."/>
            <person name="Maslanova I."/>
            <person name="Busse H.-J."/>
            <person name="Stankova E."/>
            <person name="Vrbovska V."/>
            <person name="Kovarovic V."/>
            <person name="Bartak M."/>
            <person name="Svec P."/>
            <person name="Pantucek R."/>
        </authorList>
    </citation>
    <scope>NUCLEOTIDE SEQUENCE [LARGE SCALE GENOMIC DNA]</scope>
    <source>
        <strain evidence="1 2">CCM 8693</strain>
    </source>
</reference>
<evidence type="ECO:0000313" key="2">
    <source>
        <dbReference type="Proteomes" id="UP000819052"/>
    </source>
</evidence>
<dbReference type="EMBL" id="VVIW01000006">
    <property type="protein sequence ID" value="NHZ41094.1"/>
    <property type="molecule type" value="Genomic_DNA"/>
</dbReference>
<gene>
    <name evidence="1" type="ORF">F1609_13150</name>
</gene>
<keyword evidence="2" id="KW-1185">Reference proteome</keyword>
<name>A0ABX0M4B2_9BURK</name>
<proteinExistence type="predicted"/>
<evidence type="ECO:0000313" key="1">
    <source>
        <dbReference type="EMBL" id="NHZ41094.1"/>
    </source>
</evidence>
<dbReference type="Proteomes" id="UP000819052">
    <property type="component" value="Unassembled WGS sequence"/>
</dbReference>
<protein>
    <submittedName>
        <fullName evidence="1">Uncharacterized protein</fullName>
    </submittedName>
</protein>
<sequence>MLSLKDTGNATYTIMGDQHAPLSANGHSYDWTKAQYHADGTLVGGVAETNFSDALIGGNVKNKILGLGTASGRPDDLAGELCQQPESDDCRQLALMLS</sequence>
<dbReference type="RefSeq" id="WP_167076885.1">
    <property type="nucleotide sequence ID" value="NZ_VVIW01000006.1"/>
</dbReference>
<comment type="caution">
    <text evidence="1">The sequence shown here is derived from an EMBL/GenBank/DDBJ whole genome shotgun (WGS) entry which is preliminary data.</text>
</comment>